<feature type="binding site" evidence="8 11">
    <location>
        <begin position="199"/>
        <end position="204"/>
    </location>
    <ligand>
        <name>NADP(+)</name>
        <dbReference type="ChEBI" id="CHEBI:58349"/>
    </ligand>
</feature>
<dbReference type="Proteomes" id="UP000064525">
    <property type="component" value="Chromosome I"/>
</dbReference>
<dbReference type="NCBIfam" id="TIGR01035">
    <property type="entry name" value="hemA"/>
    <property type="match status" value="1"/>
</dbReference>
<dbReference type="RefSeq" id="WP_052082156.1">
    <property type="nucleotide sequence ID" value="NZ_CAJTQN010000003.1"/>
</dbReference>
<evidence type="ECO:0000256" key="10">
    <source>
        <dbReference type="PIRSR" id="PIRSR000445-2"/>
    </source>
</evidence>
<comment type="subunit">
    <text evidence="8">Homodimer.</text>
</comment>
<proteinExistence type="inferred from homology"/>
<dbReference type="OrthoDB" id="110209at2"/>
<evidence type="ECO:0000256" key="7">
    <source>
        <dbReference type="ARBA" id="ARBA00047464"/>
    </source>
</evidence>
<keyword evidence="19" id="KW-1185">Reference proteome</keyword>
<comment type="miscellaneous">
    <text evidence="8">During catalysis, the active site Cys acts as a nucleophile attacking the alpha-carbonyl group of tRNA-bound glutamate with the formation of a thioester intermediate between enzyme and glutamate, and the concomitant release of tRNA(Glu). The thioester intermediate is finally reduced by direct hydride transfer from NADPH, to form the product GSA.</text>
</comment>
<dbReference type="SUPFAM" id="SSF51735">
    <property type="entry name" value="NAD(P)-binding Rossmann-fold domains"/>
    <property type="match status" value="1"/>
</dbReference>
<reference evidence="17" key="3">
    <citation type="submission" date="2015-11" db="EMBL/GenBank/DDBJ databases">
        <authorList>
            <person name="Zhang Y."/>
            <person name="Guo Z."/>
        </authorList>
    </citation>
    <scope>NUCLEOTIDE SEQUENCE</scope>
    <source>
        <strain evidence="17">1</strain>
    </source>
</reference>
<dbReference type="PATRIC" id="fig|76936.10.peg.1163"/>
<reference evidence="18 19" key="1">
    <citation type="journal article" date="2014" name="Genome Announc.">
        <title>Draft genome sequences of eight enterohepatic helicobacter species isolated from both laboratory and wild rodents.</title>
        <authorList>
            <person name="Sheh A."/>
            <person name="Shen Z."/>
            <person name="Fox J.G."/>
        </authorList>
    </citation>
    <scope>NUCLEOTIDE SEQUENCE [LARGE SCALE GENOMIC DNA]</scope>
    <source>
        <strain evidence="18 19">MIT 98-6810</strain>
    </source>
</reference>
<evidence type="ECO:0000256" key="12">
    <source>
        <dbReference type="PIRSR" id="PIRSR000445-4"/>
    </source>
</evidence>
<feature type="domain" description="Quinate/shikimate 5-dehydrogenase/glutamyl-tRNA reductase" evidence="15">
    <location>
        <begin position="189"/>
        <end position="311"/>
    </location>
</feature>
<feature type="binding site" evidence="8 10">
    <location>
        <position position="126"/>
    </location>
    <ligand>
        <name>substrate</name>
    </ligand>
</feature>
<feature type="binding site" evidence="8 10">
    <location>
        <begin position="120"/>
        <end position="122"/>
    </location>
    <ligand>
        <name>substrate</name>
    </ligand>
</feature>
<dbReference type="InterPro" id="IPR015895">
    <property type="entry name" value="4pyrrol_synth_GluRdtase_N"/>
</dbReference>
<dbReference type="InterPro" id="IPR036291">
    <property type="entry name" value="NAD(P)-bd_dom_sf"/>
</dbReference>
<dbReference type="InterPro" id="IPR036453">
    <property type="entry name" value="GluRdtase_dimer_dom_sf"/>
</dbReference>
<evidence type="ECO:0000256" key="4">
    <source>
        <dbReference type="ARBA" id="ARBA00022857"/>
    </source>
</evidence>
<name>A0A0S4PW01_9HELI</name>
<comment type="similarity">
    <text evidence="2 8 13">Belongs to the glutamyl-tRNA reductase family.</text>
</comment>
<comment type="catalytic activity">
    <reaction evidence="7 8 13">
        <text>(S)-4-amino-5-oxopentanoate + tRNA(Glu) + NADP(+) = L-glutamyl-tRNA(Glu) + NADPH + H(+)</text>
        <dbReference type="Rhea" id="RHEA:12344"/>
        <dbReference type="Rhea" id="RHEA-COMP:9663"/>
        <dbReference type="Rhea" id="RHEA-COMP:9680"/>
        <dbReference type="ChEBI" id="CHEBI:15378"/>
        <dbReference type="ChEBI" id="CHEBI:57501"/>
        <dbReference type="ChEBI" id="CHEBI:57783"/>
        <dbReference type="ChEBI" id="CHEBI:58349"/>
        <dbReference type="ChEBI" id="CHEBI:78442"/>
        <dbReference type="ChEBI" id="CHEBI:78520"/>
        <dbReference type="EC" id="1.2.1.70"/>
    </reaction>
</comment>
<dbReference type="STRING" id="76936.BN2458_PEG1189"/>
<evidence type="ECO:0000259" key="14">
    <source>
        <dbReference type="Pfam" id="PF00745"/>
    </source>
</evidence>
<reference evidence="20" key="2">
    <citation type="submission" date="2015-11" db="EMBL/GenBank/DDBJ databases">
        <authorList>
            <person name="Anvar S.Y."/>
        </authorList>
    </citation>
    <scope>NUCLEOTIDE SEQUENCE [LARGE SCALE GENOMIC DNA]</scope>
</reference>
<dbReference type="HAMAP" id="MF_00087">
    <property type="entry name" value="Glu_tRNA_reductase"/>
    <property type="match status" value="1"/>
</dbReference>
<keyword evidence="4 8" id="KW-0521">NADP</keyword>
<feature type="site" description="Important for activity" evidence="8 12">
    <location>
        <position position="105"/>
    </location>
</feature>
<evidence type="ECO:0000256" key="5">
    <source>
        <dbReference type="ARBA" id="ARBA00023002"/>
    </source>
</evidence>
<dbReference type="Pfam" id="PF05201">
    <property type="entry name" value="GlutR_N"/>
    <property type="match status" value="1"/>
</dbReference>
<dbReference type="Gene3D" id="3.40.50.720">
    <property type="entry name" value="NAD(P)-binding Rossmann-like Domain"/>
    <property type="match status" value="1"/>
</dbReference>
<sequence length="441" mass="50365">MQEKMQMQYMVVSFSHKKVDIAMREKLSVKEEKIVPFLHEINACDAIRESVLLCTCNRVELYVSMHDRKSAREHIFECFAKSSTLPVEQVREIALLRLNEYAIYHIFGVASSLDSLVVGETQITGQLKSAYKLAFDNALCAKDMTRLMHFAFKCAASVRKETDISANSVSIASTAVFMAHKKLCEDLQYIESLPVLVIGSGEMGRLVCKHLLNMKAKITLVSRTLYNAKALSGELGADKIHIESYENLPQLVNAFPLLFSATSAQGYIITKDMIVSNKERRYFFDLALPRDIESLNDENVSVFCVDDLQEVVQEHKNAREESAKEAHKIVERFTSNFFTWLQTLSVEPVIKHIRFLAKQSALKELDRAVKKGFLPEEYRDNVEKILHNAFNTFLHQPTMRLRQASESHHGDPVIEVMKSMFDINDEIIMLNGYKCEKDTTF</sequence>
<dbReference type="SUPFAM" id="SSF69075">
    <property type="entry name" value="Glutamyl tRNA-reductase dimerization domain"/>
    <property type="match status" value="1"/>
</dbReference>
<dbReference type="EC" id="1.2.1.70" evidence="3 8"/>
<organism evidence="17 20">
    <name type="scientific">Helicobacter typhlonius</name>
    <dbReference type="NCBI Taxonomy" id="76936"/>
    <lineage>
        <taxon>Bacteria</taxon>
        <taxon>Pseudomonadati</taxon>
        <taxon>Campylobacterota</taxon>
        <taxon>Epsilonproteobacteria</taxon>
        <taxon>Campylobacterales</taxon>
        <taxon>Helicobacteraceae</taxon>
        <taxon>Helicobacter</taxon>
    </lineage>
</organism>
<dbReference type="PROSITE" id="PS00747">
    <property type="entry name" value="GLUTR"/>
    <property type="match status" value="1"/>
</dbReference>
<dbReference type="GO" id="GO:0008883">
    <property type="term" value="F:glutamyl-tRNA reductase activity"/>
    <property type="evidence" value="ECO:0007669"/>
    <property type="project" value="UniProtKB-UniRule"/>
</dbReference>
<feature type="binding site" evidence="8 10">
    <location>
        <begin position="55"/>
        <end position="58"/>
    </location>
    <ligand>
        <name>substrate</name>
    </ligand>
</feature>
<comment type="domain">
    <text evidence="8">Possesses an unusual extended V-shaped dimeric structure with each monomer consisting of three distinct domains arranged along a curved 'spinal' alpha-helix. The N-terminal catalytic domain specifically recognizes the glutamate moiety of the substrate. The second domain is the NADPH-binding domain, and the third C-terminal domain is responsible for dimerization.</text>
</comment>
<dbReference type="PANTHER" id="PTHR43120">
    <property type="entry name" value="GLUTAMYL-TRNA REDUCTASE 1, CHLOROPLASTIC"/>
    <property type="match status" value="1"/>
</dbReference>
<dbReference type="EMBL" id="LN907858">
    <property type="protein sequence ID" value="CUU40074.1"/>
    <property type="molecule type" value="Genomic_DNA"/>
</dbReference>
<evidence type="ECO:0000256" key="1">
    <source>
        <dbReference type="ARBA" id="ARBA00005059"/>
    </source>
</evidence>
<evidence type="ECO:0000256" key="3">
    <source>
        <dbReference type="ARBA" id="ARBA00012970"/>
    </source>
</evidence>
<keyword evidence="6 8" id="KW-0627">Porphyrin biosynthesis</keyword>
<dbReference type="InterPro" id="IPR015896">
    <property type="entry name" value="4pyrrol_synth_GluRdtase_dimer"/>
</dbReference>
<evidence type="ECO:0000313" key="19">
    <source>
        <dbReference type="Proteomes" id="UP000029925"/>
    </source>
</evidence>
<comment type="function">
    <text evidence="8">Catalyzes the NADPH-dependent reduction of glutamyl-tRNA(Glu) to glutamate 1-semialdehyde (GSA).</text>
</comment>
<comment type="pathway">
    <text evidence="1 8 13">Porphyrin-containing compound metabolism; protoporphyrin-IX biosynthesis; 5-aminolevulinate from L-glutamyl-tRNA(Glu): step 1/2.</text>
</comment>
<evidence type="ECO:0000313" key="17">
    <source>
        <dbReference type="EMBL" id="CUU40074.1"/>
    </source>
</evidence>
<dbReference type="KEGG" id="hty:BN2458_PEG1189"/>
<evidence type="ECO:0000313" key="20">
    <source>
        <dbReference type="Proteomes" id="UP000064525"/>
    </source>
</evidence>
<dbReference type="InterPro" id="IPR000343">
    <property type="entry name" value="4pyrrol_synth_GluRdtase"/>
</dbReference>
<feature type="domain" description="Tetrapyrrole biosynthesis glutamyl-tRNA reductase dimerisation" evidence="14">
    <location>
        <begin position="325"/>
        <end position="423"/>
    </location>
</feature>
<dbReference type="FunFam" id="3.30.460.30:FF:000001">
    <property type="entry name" value="Glutamyl-tRNA reductase"/>
    <property type="match status" value="1"/>
</dbReference>
<evidence type="ECO:0000256" key="11">
    <source>
        <dbReference type="PIRSR" id="PIRSR000445-3"/>
    </source>
</evidence>
<feature type="binding site" evidence="8 10">
    <location>
        <position position="115"/>
    </location>
    <ligand>
        <name>substrate</name>
    </ligand>
</feature>
<dbReference type="Pfam" id="PF00745">
    <property type="entry name" value="GlutR_dimer"/>
    <property type="match status" value="1"/>
</dbReference>
<protein>
    <recommendedName>
        <fullName evidence="3 8">Glutamyl-tRNA reductase</fullName>
        <shortName evidence="8">GluTR</shortName>
        <ecNumber evidence="3 8">1.2.1.70</ecNumber>
    </recommendedName>
</protein>
<dbReference type="Gene3D" id="3.30.460.30">
    <property type="entry name" value="Glutamyl-tRNA reductase, N-terminal domain"/>
    <property type="match status" value="1"/>
</dbReference>
<dbReference type="Proteomes" id="UP000029925">
    <property type="component" value="Unassembled WGS sequence"/>
</dbReference>
<dbReference type="PANTHER" id="PTHR43120:SF1">
    <property type="entry name" value="GLUTAMYL-TRNA REDUCTASE 1, CHLOROPLASTIC"/>
    <property type="match status" value="1"/>
</dbReference>
<dbReference type="GO" id="GO:0050661">
    <property type="term" value="F:NADP binding"/>
    <property type="evidence" value="ECO:0007669"/>
    <property type="project" value="InterPro"/>
</dbReference>
<dbReference type="CDD" id="cd05213">
    <property type="entry name" value="NAD_bind_Glutamyl_tRNA_reduct"/>
    <property type="match status" value="1"/>
</dbReference>
<accession>A0A0S4PW01</accession>
<dbReference type="GeneID" id="78151394"/>
<dbReference type="Pfam" id="PF01488">
    <property type="entry name" value="Shikimate_DH"/>
    <property type="match status" value="1"/>
</dbReference>
<dbReference type="AlphaFoldDB" id="A0A0S4PW01"/>
<dbReference type="PIRSF" id="PIRSF000445">
    <property type="entry name" value="4pyrrol_synth_GluRdtase"/>
    <property type="match status" value="1"/>
</dbReference>
<dbReference type="EMBL" id="JRPF02000004">
    <property type="protein sequence ID" value="TLD78657.1"/>
    <property type="molecule type" value="Genomic_DNA"/>
</dbReference>
<feature type="active site" description="Nucleophile" evidence="8 9">
    <location>
        <position position="56"/>
    </location>
</feature>
<evidence type="ECO:0000256" key="2">
    <source>
        <dbReference type="ARBA" id="ARBA00005916"/>
    </source>
</evidence>
<keyword evidence="5 8" id="KW-0560">Oxidoreductase</keyword>
<evidence type="ECO:0000256" key="13">
    <source>
        <dbReference type="RuleBase" id="RU000584"/>
    </source>
</evidence>
<evidence type="ECO:0000256" key="6">
    <source>
        <dbReference type="ARBA" id="ARBA00023244"/>
    </source>
</evidence>
<feature type="domain" description="Glutamyl-tRNA reductase N-terminal" evidence="16">
    <location>
        <begin position="12"/>
        <end position="162"/>
    </location>
</feature>
<dbReference type="InterPro" id="IPR018214">
    <property type="entry name" value="GluRdtase_CS"/>
</dbReference>
<dbReference type="SUPFAM" id="SSF69742">
    <property type="entry name" value="Glutamyl tRNA-reductase catalytic, N-terminal domain"/>
    <property type="match status" value="1"/>
</dbReference>
<evidence type="ECO:0000259" key="15">
    <source>
        <dbReference type="Pfam" id="PF01488"/>
    </source>
</evidence>
<evidence type="ECO:0000256" key="9">
    <source>
        <dbReference type="PIRSR" id="PIRSR000445-1"/>
    </source>
</evidence>
<dbReference type="GO" id="GO:0006782">
    <property type="term" value="P:protoporphyrinogen IX biosynthetic process"/>
    <property type="evidence" value="ECO:0007669"/>
    <property type="project" value="UniProtKB-UniRule"/>
</dbReference>
<evidence type="ECO:0000256" key="8">
    <source>
        <dbReference type="HAMAP-Rule" id="MF_00087"/>
    </source>
</evidence>
<evidence type="ECO:0000313" key="18">
    <source>
        <dbReference type="EMBL" id="TLD78657.1"/>
    </source>
</evidence>
<gene>
    <name evidence="8" type="primary">hemA</name>
    <name evidence="17" type="ORF">BN2458_PEG1189</name>
    <name evidence="18" type="ORF">LS75_004945</name>
</gene>
<dbReference type="UniPathway" id="UPA00251">
    <property type="reaction ID" value="UER00316"/>
</dbReference>
<evidence type="ECO:0000259" key="16">
    <source>
        <dbReference type="Pfam" id="PF05201"/>
    </source>
</evidence>
<dbReference type="InterPro" id="IPR036343">
    <property type="entry name" value="GluRdtase_N_sf"/>
</dbReference>
<dbReference type="InterPro" id="IPR006151">
    <property type="entry name" value="Shikm_DH/Glu-tRNA_Rdtase"/>
</dbReference>